<dbReference type="EMBL" id="RBOV01000069">
    <property type="protein sequence ID" value="RMN14069.1"/>
    <property type="molecule type" value="Genomic_DNA"/>
</dbReference>
<dbReference type="PANTHER" id="PTHR30545:SF2">
    <property type="entry name" value="SUGAR FERMENTATION STIMULATION PROTEIN A"/>
    <property type="match status" value="1"/>
</dbReference>
<evidence type="ECO:0000256" key="1">
    <source>
        <dbReference type="HAMAP-Rule" id="MF_00095"/>
    </source>
</evidence>
<dbReference type="GO" id="GO:0003677">
    <property type="term" value="F:DNA binding"/>
    <property type="evidence" value="ECO:0007669"/>
    <property type="project" value="InterPro"/>
</dbReference>
<feature type="region of interest" description="Disordered" evidence="2">
    <location>
        <begin position="1"/>
        <end position="28"/>
    </location>
</feature>
<dbReference type="Gene3D" id="2.40.50.580">
    <property type="match status" value="1"/>
</dbReference>
<evidence type="ECO:0000313" key="5">
    <source>
        <dbReference type="EMBL" id="RMN14069.1"/>
    </source>
</evidence>
<feature type="compositionally biased region" description="Basic and acidic residues" evidence="2">
    <location>
        <begin position="19"/>
        <end position="28"/>
    </location>
</feature>
<comment type="similarity">
    <text evidence="1">Belongs to the SfsA family.</text>
</comment>
<organism evidence="5 6">
    <name type="scientific">Pseudomonas syringae pv. coriandricola</name>
    <dbReference type="NCBI Taxonomy" id="264453"/>
    <lineage>
        <taxon>Bacteria</taxon>
        <taxon>Pseudomonadati</taxon>
        <taxon>Pseudomonadota</taxon>
        <taxon>Gammaproteobacteria</taxon>
        <taxon>Pseudomonadales</taxon>
        <taxon>Pseudomonadaceae</taxon>
        <taxon>Pseudomonas</taxon>
    </lineage>
</organism>
<dbReference type="Pfam" id="PF03749">
    <property type="entry name" value="SfsA"/>
    <property type="match status" value="1"/>
</dbReference>
<dbReference type="FunFam" id="2.40.50.580:FF:000001">
    <property type="entry name" value="Sugar fermentation stimulation protein A"/>
    <property type="match status" value="1"/>
</dbReference>
<proteinExistence type="inferred from homology"/>
<reference evidence="5 6" key="1">
    <citation type="submission" date="2018-08" db="EMBL/GenBank/DDBJ databases">
        <title>Recombination of ecologically and evolutionarily significant loci maintains genetic cohesion in the Pseudomonas syringae species complex.</title>
        <authorList>
            <person name="Dillon M."/>
            <person name="Thakur S."/>
            <person name="Almeida R.N.D."/>
            <person name="Weir B.S."/>
            <person name="Guttman D.S."/>
        </authorList>
    </citation>
    <scope>NUCLEOTIDE SEQUENCE [LARGE SCALE GENOMIC DNA]</scope>
    <source>
        <strain evidence="5 6">ICMP 12341</strain>
    </source>
</reference>
<dbReference type="PANTHER" id="PTHR30545">
    <property type="entry name" value="SUGAR FERMENTATION STIMULATION PROTEIN A"/>
    <property type="match status" value="1"/>
</dbReference>
<comment type="caution">
    <text evidence="5">The sequence shown here is derived from an EMBL/GenBank/DDBJ whole genome shotgun (WGS) entry which is preliminary data.</text>
</comment>
<sequence length="391" mass="42754">MAAGLAGCAARGSGGSGKARPESLHQRTEHGAIRRVGLFRAADAGNPRAASCRIRSPSRLSAASLAGIGFWHCCRAGGCFLSVRRHLGLWRRRLRVLPALSGNRTCSHHPRAGFRSSSSRASRALRLHAEPAASGTGSRTYRSRSAELELLMRFTPELEQGRLLTRYKRFLADIETDSGELLTLHCPNTGSMLNCMMPGGRVWFSRSNDPKRKLPGTWEISETPQGRLACINTGRANTLVEEALRAGVISELDGFTVLKREVAYGQEKSRVDFRLEYPDGYLYLEVKSVTLGFDDSAVAAFPDAVTQRGARHLRELATLAREGVRAVLLYCVNLTGIDAVRPAKEIDPAYASALREAVDAGVQVLAYGVQLTPEQIFIDRPLRVQWLDAAV</sequence>
<dbReference type="NCBIfam" id="TIGR00230">
    <property type="entry name" value="sfsA"/>
    <property type="match status" value="1"/>
</dbReference>
<dbReference type="InterPro" id="IPR040452">
    <property type="entry name" value="SfsA_C"/>
</dbReference>
<dbReference type="InterPro" id="IPR041465">
    <property type="entry name" value="SfsA_N"/>
</dbReference>
<evidence type="ECO:0000259" key="3">
    <source>
        <dbReference type="Pfam" id="PF03749"/>
    </source>
</evidence>
<gene>
    <name evidence="1" type="primary">sfsA</name>
    <name evidence="5" type="ORF">ALQ65_05269</name>
</gene>
<dbReference type="Pfam" id="PF17746">
    <property type="entry name" value="SfsA_N"/>
    <property type="match status" value="1"/>
</dbReference>
<protein>
    <recommendedName>
        <fullName evidence="1">Sugar fermentation stimulation protein homolog</fullName>
    </recommendedName>
</protein>
<feature type="domain" description="SfsA N-terminal OB" evidence="4">
    <location>
        <begin position="164"/>
        <end position="231"/>
    </location>
</feature>
<dbReference type="AlphaFoldDB" id="A0A3M3JTA7"/>
<dbReference type="InterPro" id="IPR005224">
    <property type="entry name" value="SfsA"/>
</dbReference>
<evidence type="ECO:0000313" key="6">
    <source>
        <dbReference type="Proteomes" id="UP000271468"/>
    </source>
</evidence>
<evidence type="ECO:0000256" key="2">
    <source>
        <dbReference type="SAM" id="MobiDB-lite"/>
    </source>
</evidence>
<dbReference type="Proteomes" id="UP000271468">
    <property type="component" value="Unassembled WGS sequence"/>
</dbReference>
<dbReference type="Gene3D" id="3.40.1350.60">
    <property type="match status" value="1"/>
</dbReference>
<name>A0A3M3JTA7_9PSED</name>
<dbReference type="HAMAP" id="MF_00095">
    <property type="entry name" value="SfsA"/>
    <property type="match status" value="1"/>
</dbReference>
<feature type="domain" description="Sugar fermentation stimulation protein C-terminal" evidence="3">
    <location>
        <begin position="235"/>
        <end position="375"/>
    </location>
</feature>
<feature type="compositionally biased region" description="Low complexity" evidence="2">
    <location>
        <begin position="1"/>
        <end position="11"/>
    </location>
</feature>
<dbReference type="CDD" id="cd22359">
    <property type="entry name" value="SfsA-like_bacterial"/>
    <property type="match status" value="1"/>
</dbReference>
<accession>A0A3M3JTA7</accession>
<evidence type="ECO:0000259" key="4">
    <source>
        <dbReference type="Pfam" id="PF17746"/>
    </source>
</evidence>